<feature type="domain" description="Acyl-CoA dehydrogenase/oxidase N-terminal" evidence="8">
    <location>
        <begin position="7"/>
        <end position="117"/>
    </location>
</feature>
<protein>
    <submittedName>
        <fullName evidence="9">Acyl-CoA dehydrogenase</fullName>
    </submittedName>
</protein>
<reference evidence="10" key="1">
    <citation type="journal article" date="2021" name="Syst. Appl. Microbiol.">
        <title>Roseomonas hellenica sp. nov., isolated from roots of wild-growing Alkanna tinctoria.</title>
        <authorList>
            <person name="Rat A."/>
            <person name="Naranjo H.D."/>
            <person name="Lebbe L."/>
            <person name="Cnockaert M."/>
            <person name="Krigas N."/>
            <person name="Grigoriadou K."/>
            <person name="Maloupa E."/>
            <person name="Willems A."/>
        </authorList>
    </citation>
    <scope>NUCLEOTIDE SEQUENCE [LARGE SCALE GENOMIC DNA]</scope>
    <source>
        <strain evidence="10">LMG 31523</strain>
    </source>
</reference>
<feature type="domain" description="Acyl-CoA oxidase/dehydrogenase middle" evidence="7">
    <location>
        <begin position="121"/>
        <end position="213"/>
    </location>
</feature>
<evidence type="ECO:0000259" key="7">
    <source>
        <dbReference type="Pfam" id="PF02770"/>
    </source>
</evidence>
<organism evidence="9 10">
    <name type="scientific">Plastoroseomonas hellenica</name>
    <dbReference type="NCBI Taxonomy" id="2687306"/>
    <lineage>
        <taxon>Bacteria</taxon>
        <taxon>Pseudomonadati</taxon>
        <taxon>Pseudomonadota</taxon>
        <taxon>Alphaproteobacteria</taxon>
        <taxon>Acetobacterales</taxon>
        <taxon>Acetobacteraceae</taxon>
        <taxon>Plastoroseomonas</taxon>
    </lineage>
</organism>
<comment type="caution">
    <text evidence="9">The sequence shown here is derived from an EMBL/GenBank/DDBJ whole genome shotgun (WGS) entry which is preliminary data.</text>
</comment>
<dbReference type="PANTHER" id="PTHR43884:SF40">
    <property type="entry name" value="ACYL-COA DEHYDROGENASE"/>
    <property type="match status" value="1"/>
</dbReference>
<dbReference type="InterPro" id="IPR006089">
    <property type="entry name" value="Acyl-CoA_DH_CS"/>
</dbReference>
<comment type="similarity">
    <text evidence="2 5">Belongs to the acyl-CoA dehydrogenase family.</text>
</comment>
<dbReference type="InterPro" id="IPR009100">
    <property type="entry name" value="AcylCoA_DH/oxidase_NM_dom_sf"/>
</dbReference>
<dbReference type="RefSeq" id="WP_211852035.1">
    <property type="nucleotide sequence ID" value="NZ_JAAGBB010000008.1"/>
</dbReference>
<feature type="domain" description="Acyl-CoA dehydrogenase/oxidase C-terminal" evidence="6">
    <location>
        <begin position="225"/>
        <end position="372"/>
    </location>
</feature>
<dbReference type="InterPro" id="IPR009075">
    <property type="entry name" value="AcylCo_DH/oxidase_C"/>
</dbReference>
<dbReference type="InterPro" id="IPR037069">
    <property type="entry name" value="AcylCoA_DH/ox_N_sf"/>
</dbReference>
<evidence type="ECO:0000259" key="8">
    <source>
        <dbReference type="Pfam" id="PF02771"/>
    </source>
</evidence>
<name>A0ABS5EVV8_9PROT</name>
<accession>A0ABS5EVV8</accession>
<evidence type="ECO:0000256" key="3">
    <source>
        <dbReference type="ARBA" id="ARBA00022630"/>
    </source>
</evidence>
<dbReference type="PANTHER" id="PTHR43884">
    <property type="entry name" value="ACYL-COA DEHYDROGENASE"/>
    <property type="match status" value="1"/>
</dbReference>
<evidence type="ECO:0000256" key="1">
    <source>
        <dbReference type="ARBA" id="ARBA00001974"/>
    </source>
</evidence>
<dbReference type="Pfam" id="PF02771">
    <property type="entry name" value="Acyl-CoA_dh_N"/>
    <property type="match status" value="1"/>
</dbReference>
<sequence length="380" mass="40156">MIRDRAAQEARLAMAMRLVQEVLIPAEAETDATDEVPAGVLAALREAGLFGISIPEAHGGLGLTMEEEAELMLVLGRAAPAYRSRYALNSGGAAQILLHVGTPAQQGRWLPGMARGEVVAAFCLSEAEAGSDAGSLQCAATLEPDGGWVLDGTKRWVTNAPEAALLVVMARSGEAEISAFAVPAGATGVEVLPAQRKMGLRGVHVADIRLHQVRLPPDALLGPRGGGLRAALAGLDKVRLHLAALCAGTAERLVEEGVRHAERRRQFGKRLHEHQAVAALLADSATDALAARCMALELARKRDRGELVAGEAAAAKLFATEALGRVADRILQVHGGEGYMEGSAAERLYRDARLFRILDGTSEVQRIVIARWAVLRGTIA</sequence>
<dbReference type="SUPFAM" id="SSF47203">
    <property type="entry name" value="Acyl-CoA dehydrogenase C-terminal domain-like"/>
    <property type="match status" value="1"/>
</dbReference>
<keyword evidence="3 5" id="KW-0285">Flavoprotein</keyword>
<keyword evidence="10" id="KW-1185">Reference proteome</keyword>
<dbReference type="PROSITE" id="PS00072">
    <property type="entry name" value="ACYL_COA_DH_1"/>
    <property type="match status" value="1"/>
</dbReference>
<dbReference type="InterPro" id="IPR013786">
    <property type="entry name" value="AcylCoA_DH/ox_N"/>
</dbReference>
<evidence type="ECO:0000256" key="5">
    <source>
        <dbReference type="RuleBase" id="RU362125"/>
    </source>
</evidence>
<dbReference type="Proteomes" id="UP001196870">
    <property type="component" value="Unassembled WGS sequence"/>
</dbReference>
<evidence type="ECO:0000313" key="10">
    <source>
        <dbReference type="Proteomes" id="UP001196870"/>
    </source>
</evidence>
<dbReference type="InterPro" id="IPR006091">
    <property type="entry name" value="Acyl-CoA_Oxase/DH_mid-dom"/>
</dbReference>
<proteinExistence type="inferred from homology"/>
<evidence type="ECO:0000256" key="2">
    <source>
        <dbReference type="ARBA" id="ARBA00009347"/>
    </source>
</evidence>
<comment type="cofactor">
    <cofactor evidence="1 5">
        <name>FAD</name>
        <dbReference type="ChEBI" id="CHEBI:57692"/>
    </cofactor>
</comment>
<keyword evidence="5" id="KW-0560">Oxidoreductase</keyword>
<evidence type="ECO:0000256" key="4">
    <source>
        <dbReference type="ARBA" id="ARBA00022827"/>
    </source>
</evidence>
<dbReference type="Gene3D" id="1.10.540.10">
    <property type="entry name" value="Acyl-CoA dehydrogenase/oxidase, N-terminal domain"/>
    <property type="match status" value="1"/>
</dbReference>
<dbReference type="SUPFAM" id="SSF56645">
    <property type="entry name" value="Acyl-CoA dehydrogenase NM domain-like"/>
    <property type="match status" value="1"/>
</dbReference>
<dbReference type="Pfam" id="PF02770">
    <property type="entry name" value="Acyl-CoA_dh_M"/>
    <property type="match status" value="1"/>
</dbReference>
<dbReference type="Gene3D" id="2.40.110.10">
    <property type="entry name" value="Butyryl-CoA Dehydrogenase, subunit A, domain 2"/>
    <property type="match status" value="1"/>
</dbReference>
<keyword evidence="4 5" id="KW-0274">FAD</keyword>
<dbReference type="InterPro" id="IPR046373">
    <property type="entry name" value="Acyl-CoA_Oxase/DH_mid-dom_sf"/>
</dbReference>
<evidence type="ECO:0000259" key="6">
    <source>
        <dbReference type="Pfam" id="PF00441"/>
    </source>
</evidence>
<gene>
    <name evidence="9" type="ORF">GXW71_08485</name>
</gene>
<dbReference type="Gene3D" id="1.20.140.10">
    <property type="entry name" value="Butyryl-CoA Dehydrogenase, subunit A, domain 3"/>
    <property type="match status" value="1"/>
</dbReference>
<dbReference type="Pfam" id="PF00441">
    <property type="entry name" value="Acyl-CoA_dh_1"/>
    <property type="match status" value="1"/>
</dbReference>
<dbReference type="PIRSF" id="PIRSF016578">
    <property type="entry name" value="HsaA"/>
    <property type="match status" value="1"/>
</dbReference>
<dbReference type="EMBL" id="JAAGBB010000008">
    <property type="protein sequence ID" value="MBR0664389.1"/>
    <property type="molecule type" value="Genomic_DNA"/>
</dbReference>
<evidence type="ECO:0000313" key="9">
    <source>
        <dbReference type="EMBL" id="MBR0664389.1"/>
    </source>
</evidence>
<dbReference type="InterPro" id="IPR036250">
    <property type="entry name" value="AcylCo_DH-like_C"/>
</dbReference>